<proteinExistence type="predicted"/>
<feature type="compositionally biased region" description="Basic and acidic residues" evidence="3">
    <location>
        <begin position="7"/>
        <end position="29"/>
    </location>
</feature>
<dbReference type="SUPFAM" id="SSF50998">
    <property type="entry name" value="Quinoprotein alcohol dehydrogenase-like"/>
    <property type="match status" value="1"/>
</dbReference>
<evidence type="ECO:0000256" key="3">
    <source>
        <dbReference type="SAM" id="MobiDB-lite"/>
    </source>
</evidence>
<feature type="region of interest" description="Disordered" evidence="3">
    <location>
        <begin position="1"/>
        <end position="29"/>
    </location>
</feature>
<dbReference type="OrthoDB" id="360540at2759"/>
<dbReference type="InterPro" id="IPR056884">
    <property type="entry name" value="NPHP3-like_N"/>
</dbReference>
<feature type="domain" description="NACHT" evidence="4">
    <location>
        <begin position="81"/>
        <end position="223"/>
    </location>
</feature>
<evidence type="ECO:0000259" key="4">
    <source>
        <dbReference type="PROSITE" id="PS50837"/>
    </source>
</evidence>
<evidence type="ECO:0000313" key="6">
    <source>
        <dbReference type="Proteomes" id="UP000070328"/>
    </source>
</evidence>
<comment type="caution">
    <text evidence="5">The sequence shown here is derived from an EMBL/GenBank/DDBJ whole genome shotgun (WGS) entry which is preliminary data.</text>
</comment>
<dbReference type="Gene3D" id="3.40.50.300">
    <property type="entry name" value="P-loop containing nucleotide triphosphate hydrolases"/>
    <property type="match status" value="1"/>
</dbReference>
<dbReference type="Pfam" id="PF07065">
    <property type="entry name" value="D123"/>
    <property type="match status" value="1"/>
</dbReference>
<dbReference type="InterPro" id="IPR007111">
    <property type="entry name" value="NACHT_NTPase"/>
</dbReference>
<dbReference type="PROSITE" id="PS50837">
    <property type="entry name" value="NACHT"/>
    <property type="match status" value="1"/>
</dbReference>
<name>A0A135TBZ9_9PEZI</name>
<gene>
    <name evidence="5" type="ORF">CSIM01_09686</name>
</gene>
<dbReference type="PANTHER" id="PTHR10039">
    <property type="entry name" value="AMELOGENIN"/>
    <property type="match status" value="1"/>
</dbReference>
<dbReference type="Proteomes" id="UP000070328">
    <property type="component" value="Unassembled WGS sequence"/>
</dbReference>
<dbReference type="InterPro" id="IPR001680">
    <property type="entry name" value="WD40_rpt"/>
</dbReference>
<feature type="region of interest" description="Disordered" evidence="3">
    <location>
        <begin position="1220"/>
        <end position="1248"/>
    </location>
</feature>
<feature type="repeat" description="WD" evidence="2">
    <location>
        <begin position="890"/>
        <end position="924"/>
    </location>
</feature>
<accession>A0A135TBZ9</accession>
<dbReference type="PANTHER" id="PTHR10039:SF14">
    <property type="entry name" value="NACHT DOMAIN-CONTAINING PROTEIN"/>
    <property type="match status" value="1"/>
</dbReference>
<dbReference type="InterPro" id="IPR009772">
    <property type="entry name" value="CDC123"/>
</dbReference>
<dbReference type="SUPFAM" id="SSF52540">
    <property type="entry name" value="P-loop containing nucleoside triphosphate hydrolases"/>
    <property type="match status" value="1"/>
</dbReference>
<organism evidence="5 6">
    <name type="scientific">Colletotrichum simmondsii</name>
    <dbReference type="NCBI Taxonomy" id="703756"/>
    <lineage>
        <taxon>Eukaryota</taxon>
        <taxon>Fungi</taxon>
        <taxon>Dikarya</taxon>
        <taxon>Ascomycota</taxon>
        <taxon>Pezizomycotina</taxon>
        <taxon>Sordariomycetes</taxon>
        <taxon>Hypocreomycetidae</taxon>
        <taxon>Glomerellales</taxon>
        <taxon>Glomerellaceae</taxon>
        <taxon>Colletotrichum</taxon>
        <taxon>Colletotrichum acutatum species complex</taxon>
    </lineage>
</organism>
<dbReference type="SMART" id="SM00320">
    <property type="entry name" value="WD40"/>
    <property type="match status" value="10"/>
</dbReference>
<dbReference type="Pfam" id="PF24883">
    <property type="entry name" value="NPHP3_N"/>
    <property type="match status" value="1"/>
</dbReference>
<evidence type="ECO:0000256" key="2">
    <source>
        <dbReference type="PROSITE-ProRule" id="PRU00221"/>
    </source>
</evidence>
<dbReference type="PROSITE" id="PS50082">
    <property type="entry name" value="WD_REPEATS_2"/>
    <property type="match status" value="3"/>
</dbReference>
<sequence length="1532" mass="172999">MHVLLGETKEAISHQTKQQERRHEDGKSEECLRELFQTNPKDDRERIIRRKDNTPTLFKSSYEWILNVEEFRRWRTDPESRRLWIRGDPGKGKTMLLCGIIEELEKSDPRPLCYFFCQATVPALDNATSVLRSLVLQLAQKYPWLRNQVLAVYENGGKARFNDHNAWGTMYELLNSMLSDPQLDGVLLIVDALDECTTDRAKLLQFIKNLSTISRAKVIISSRKWTEIGEVLGEDDTNGSTITLELHDDLISKAVHLYIDREVQQLASRKRFNEITCSEIRLYLRTQSQDTFLWVSLVCQALLDGSVKKRNVMKVLETFPPGLDAFYERMISSLPLLEEDLYKEILSVMSILKRPVTIEELLPLLQSHFSDDTESLKEAIESCGSFLKIQAERIYFVHQSAVEFLKSSASKLSTVAERHKSVFWRSMDVLNRPGHLKRDIYGLKKPSTSIAEIYTPEPDPLRALQYFCTYWVDHLTDWVCEERTAMGKPHPQEDRVISEVDSFLSKKFLNWIEALSLLRQIRQAIQAIQKLQVLFNQNPNSIEQGLSAFINDANRFLLRHRVLIENTPLQLYASALFFSPEQSVVKAQFRDEAPDWVTITPGLEETWSACLQTLEYDVELAVRASTVAYSPDGEWLVTRYDDGTVRLWHAKSSTCTHTVSLESEEDVKYSVCVGAYGPKSVAFSADGSSFVSSSRNGVVKVWDRDTGRCTHQLEPHTSSADLIAISSDGSTVASYVLDSIIIRSTKGEFPTRTVECCPGRGVMSIALNANGQWIASGSTNRLLEIFDTSRSGRQQISTDHHVATVAWSPDGDWVASGGVSIAETGSIVIWERRTGKSILKIKYEVLDGSASIAIPCYMDVSADKEFLAAGSGYDICVWNTSTGALTWAMYGSGISQISSISFSPDTQRIVSASWLSTIKVWDLSIIGEAVSRFPEDRGSQLTFADEDHFFAYYPGMERIRLWGRGADIPESRFYEKYASAIALSQDRQQLASASSLETTITIWNTSTLAITMKVCSCIEHICFDARDSRESVCQQRHWVSRSATMHGIDSLAFGNASQLFSSSGGLIKIWDTSNGSCSQTIDSGHSCATNITVSSQGQRLAFLAYDNDERGDGIIKVRVKVWDIVTNQCISMFSSEHTPFNLLQSLSFSADMQQLASSTEGYLFPAEIFLWDLRSGSRIRTCMFKRYKMMSIKARFDTRIENRLHTEYGFFDTRDLLEPSSSGSNYAGSEISGEDFEHTPDSESSETMPSFHGYGLSYDLEWITGYLTPSYLDLREKEIAPFNMACWLTSQIQECTLNLPAAIHHFAKDEVRQLLEVAAELNYDTAKAEKSDALSELAAEMEQKTKVLETGPSAGYFIRTSHCSPKDADGGNLQPVGNMREALVKLVSSKRTVQALLSLFYQFSQNGKSPDDQLYFFPYYTHLDRLSEWRCYVKEGHIVAISQSRFYQPNHAGITDEMLRRLATQARYLWLRIAPDLNFKSCILDVYAEVLNPDFEAVYSFTGSMTRISLILDMGSLGLRRGKMVLRCFGKE</sequence>
<dbReference type="Pfam" id="PF00400">
    <property type="entry name" value="WD40"/>
    <property type="match status" value="5"/>
</dbReference>
<keyword evidence="6" id="KW-1185">Reference proteome</keyword>
<dbReference type="PROSITE" id="PS50294">
    <property type="entry name" value="WD_REPEATS_REGION"/>
    <property type="match status" value="1"/>
</dbReference>
<feature type="repeat" description="WD" evidence="2">
    <location>
        <begin position="626"/>
        <end position="658"/>
    </location>
</feature>
<dbReference type="InterPro" id="IPR011047">
    <property type="entry name" value="Quinoprotein_ADH-like_sf"/>
</dbReference>
<dbReference type="EMBL" id="JFBX01000212">
    <property type="protein sequence ID" value="KXH45617.1"/>
    <property type="molecule type" value="Genomic_DNA"/>
</dbReference>
<dbReference type="SUPFAM" id="SSF50978">
    <property type="entry name" value="WD40 repeat-like"/>
    <property type="match status" value="1"/>
</dbReference>
<dbReference type="InterPro" id="IPR015943">
    <property type="entry name" value="WD40/YVTN_repeat-like_dom_sf"/>
</dbReference>
<keyword evidence="1" id="KW-0677">Repeat</keyword>
<protein>
    <recommendedName>
        <fullName evidence="4">NACHT domain-containing protein</fullName>
    </recommendedName>
</protein>
<reference evidence="5 6" key="1">
    <citation type="submission" date="2014-02" db="EMBL/GenBank/DDBJ databases">
        <title>The genome sequence of Colletotrichum simmondsii CBS122122.</title>
        <authorList>
            <person name="Baroncelli R."/>
            <person name="Thon M.R."/>
        </authorList>
    </citation>
    <scope>NUCLEOTIDE SEQUENCE [LARGE SCALE GENOMIC DNA]</scope>
    <source>
        <strain evidence="5 6">CBS122122</strain>
    </source>
</reference>
<keyword evidence="2" id="KW-0853">WD repeat</keyword>
<feature type="repeat" description="WD" evidence="2">
    <location>
        <begin position="680"/>
        <end position="712"/>
    </location>
</feature>
<dbReference type="Gene3D" id="2.130.10.10">
    <property type="entry name" value="YVTN repeat-like/Quinoprotein amine dehydrogenase"/>
    <property type="match status" value="4"/>
</dbReference>
<evidence type="ECO:0000256" key="1">
    <source>
        <dbReference type="ARBA" id="ARBA00022737"/>
    </source>
</evidence>
<evidence type="ECO:0000313" key="5">
    <source>
        <dbReference type="EMBL" id="KXH45617.1"/>
    </source>
</evidence>
<dbReference type="InterPro" id="IPR036322">
    <property type="entry name" value="WD40_repeat_dom_sf"/>
</dbReference>
<dbReference type="InterPro" id="IPR027417">
    <property type="entry name" value="P-loop_NTPase"/>
</dbReference>